<feature type="non-terminal residue" evidence="2">
    <location>
        <position position="34"/>
    </location>
</feature>
<organism evidence="2">
    <name type="scientific">marine metagenome</name>
    <dbReference type="NCBI Taxonomy" id="408172"/>
    <lineage>
        <taxon>unclassified sequences</taxon>
        <taxon>metagenomes</taxon>
        <taxon>ecological metagenomes</taxon>
    </lineage>
</organism>
<evidence type="ECO:0000313" key="2">
    <source>
        <dbReference type="EMBL" id="SVD62558.1"/>
    </source>
</evidence>
<accession>A0A382WWF6</accession>
<reference evidence="2" key="1">
    <citation type="submission" date="2018-05" db="EMBL/GenBank/DDBJ databases">
        <authorList>
            <person name="Lanie J.A."/>
            <person name="Ng W.-L."/>
            <person name="Kazmierczak K.M."/>
            <person name="Andrzejewski T.M."/>
            <person name="Davidsen T.M."/>
            <person name="Wayne K.J."/>
            <person name="Tettelin H."/>
            <person name="Glass J.I."/>
            <person name="Rusch D."/>
            <person name="Podicherti R."/>
            <person name="Tsui H.-C.T."/>
            <person name="Winkler M.E."/>
        </authorList>
    </citation>
    <scope>NUCLEOTIDE SEQUENCE</scope>
</reference>
<protein>
    <submittedName>
        <fullName evidence="2">Uncharacterized protein</fullName>
    </submittedName>
</protein>
<evidence type="ECO:0000256" key="1">
    <source>
        <dbReference type="SAM" id="MobiDB-lite"/>
    </source>
</evidence>
<gene>
    <name evidence="2" type="ORF">METZ01_LOCUS415412</name>
</gene>
<proteinExistence type="predicted"/>
<feature type="region of interest" description="Disordered" evidence="1">
    <location>
        <begin position="1"/>
        <end position="34"/>
    </location>
</feature>
<feature type="non-terminal residue" evidence="2">
    <location>
        <position position="1"/>
    </location>
</feature>
<sequence length="34" mass="4205">PRASSRPRSRLRSRRKNPVRRRLHPHRHRRQGAL</sequence>
<dbReference type="EMBL" id="UINC01162672">
    <property type="protein sequence ID" value="SVD62558.1"/>
    <property type="molecule type" value="Genomic_DNA"/>
</dbReference>
<name>A0A382WWF6_9ZZZZ</name>
<dbReference type="AlphaFoldDB" id="A0A382WWF6"/>